<keyword evidence="3" id="KW-1185">Reference proteome</keyword>
<gene>
    <name evidence="2" type="ORF">GCM10022383_25970</name>
</gene>
<evidence type="ECO:0000313" key="3">
    <source>
        <dbReference type="Proteomes" id="UP001501591"/>
    </source>
</evidence>
<sequence>MGLMMSTLCVVLVEAQVCGRVEAPLSQAPVGDPGKPVPEGEYRIPGASHQPLS</sequence>
<name>A0ABP7NGW9_9MICO</name>
<dbReference type="Proteomes" id="UP001501591">
    <property type="component" value="Unassembled WGS sequence"/>
</dbReference>
<accession>A0ABP7NGW9</accession>
<dbReference type="EMBL" id="BAABCP010000002">
    <property type="protein sequence ID" value="GAA3946949.1"/>
    <property type="molecule type" value="Genomic_DNA"/>
</dbReference>
<feature type="region of interest" description="Disordered" evidence="1">
    <location>
        <begin position="25"/>
        <end position="53"/>
    </location>
</feature>
<protein>
    <submittedName>
        <fullName evidence="2">Uncharacterized protein</fullName>
    </submittedName>
</protein>
<reference evidence="3" key="1">
    <citation type="journal article" date="2019" name="Int. J. Syst. Evol. Microbiol.">
        <title>The Global Catalogue of Microorganisms (GCM) 10K type strain sequencing project: providing services to taxonomists for standard genome sequencing and annotation.</title>
        <authorList>
            <consortium name="The Broad Institute Genomics Platform"/>
            <consortium name="The Broad Institute Genome Sequencing Center for Infectious Disease"/>
            <person name="Wu L."/>
            <person name="Ma J."/>
        </authorList>
    </citation>
    <scope>NUCLEOTIDE SEQUENCE [LARGE SCALE GENOMIC DNA]</scope>
    <source>
        <strain evidence="3">JCM 17024</strain>
    </source>
</reference>
<proteinExistence type="predicted"/>
<comment type="caution">
    <text evidence="2">The sequence shown here is derived from an EMBL/GenBank/DDBJ whole genome shotgun (WGS) entry which is preliminary data.</text>
</comment>
<evidence type="ECO:0000313" key="2">
    <source>
        <dbReference type="EMBL" id="GAA3946949.1"/>
    </source>
</evidence>
<organism evidence="2 3">
    <name type="scientific">Microbacterium soli</name>
    <dbReference type="NCBI Taxonomy" id="446075"/>
    <lineage>
        <taxon>Bacteria</taxon>
        <taxon>Bacillati</taxon>
        <taxon>Actinomycetota</taxon>
        <taxon>Actinomycetes</taxon>
        <taxon>Micrococcales</taxon>
        <taxon>Microbacteriaceae</taxon>
        <taxon>Microbacterium</taxon>
    </lineage>
</organism>
<evidence type="ECO:0000256" key="1">
    <source>
        <dbReference type="SAM" id="MobiDB-lite"/>
    </source>
</evidence>